<accession>A0A8B8CGR8</accession>
<evidence type="ECO:0000313" key="2">
    <source>
        <dbReference type="Proteomes" id="UP000694844"/>
    </source>
</evidence>
<keyword evidence="1" id="KW-1133">Transmembrane helix</keyword>
<keyword evidence="2" id="KW-1185">Reference proteome</keyword>
<reference evidence="3" key="2">
    <citation type="submission" date="2025-08" db="UniProtKB">
        <authorList>
            <consortium name="RefSeq"/>
        </authorList>
    </citation>
    <scope>IDENTIFICATION</scope>
    <source>
        <tissue evidence="3">Whole sample</tissue>
    </source>
</reference>
<protein>
    <submittedName>
        <fullName evidence="3">VWFA and cache domain-containing protein CG16868-like</fullName>
    </submittedName>
</protein>
<name>A0A8B8CGR8_CRAVI</name>
<reference evidence="2" key="1">
    <citation type="submission" date="2024-06" db="UniProtKB">
        <authorList>
            <consortium name="RefSeq"/>
        </authorList>
    </citation>
    <scope>NUCLEOTIDE SEQUENCE [LARGE SCALE GENOMIC DNA]</scope>
</reference>
<feature type="transmembrane region" description="Helical" evidence="1">
    <location>
        <begin position="130"/>
        <end position="158"/>
    </location>
</feature>
<organism evidence="2 3">
    <name type="scientific">Crassostrea virginica</name>
    <name type="common">Eastern oyster</name>
    <dbReference type="NCBI Taxonomy" id="6565"/>
    <lineage>
        <taxon>Eukaryota</taxon>
        <taxon>Metazoa</taxon>
        <taxon>Spiralia</taxon>
        <taxon>Lophotrochozoa</taxon>
        <taxon>Mollusca</taxon>
        <taxon>Bivalvia</taxon>
        <taxon>Autobranchia</taxon>
        <taxon>Pteriomorphia</taxon>
        <taxon>Ostreida</taxon>
        <taxon>Ostreoidea</taxon>
        <taxon>Ostreidae</taxon>
        <taxon>Crassostrea</taxon>
    </lineage>
</organism>
<evidence type="ECO:0000256" key="1">
    <source>
        <dbReference type="SAM" id="Phobius"/>
    </source>
</evidence>
<dbReference type="AlphaFoldDB" id="A0A8B8CGR8"/>
<evidence type="ECO:0000313" key="3">
    <source>
        <dbReference type="RefSeq" id="XP_022315008.1"/>
    </source>
</evidence>
<dbReference type="RefSeq" id="XP_022315008.1">
    <property type="nucleotide sequence ID" value="XM_022459300.1"/>
</dbReference>
<gene>
    <name evidence="3" type="primary">LOC111119283</name>
</gene>
<keyword evidence="1" id="KW-0812">Transmembrane</keyword>
<sequence length="223" mass="24911">MEPQCDNSDCPCVCWEDITSNACASQSYLISHSDMPVCLDGRPRHKIELSQENDRLINLPACFNPKCHQKSQRECYKAAGCSWCSLSQDFTPLSQSHCTVWEKCYFGIQGNLPPRPKTKVRSKGSVGNQYGLSIFLLGGLVCGITSLTVSIVCVRLLLNRRRNKETSKPIPANLPVRTDSLLPAENGYVVARVYPETRSSTFLSCTQFGDVVYHHNFVFKNSP</sequence>
<dbReference type="KEGG" id="cvn:111119283"/>
<dbReference type="GeneID" id="111119283"/>
<proteinExistence type="predicted"/>
<dbReference type="OrthoDB" id="6365798at2759"/>
<dbReference type="Proteomes" id="UP000694844">
    <property type="component" value="Chromosome 1"/>
</dbReference>
<keyword evidence="1" id="KW-0472">Membrane</keyword>